<evidence type="ECO:0000313" key="12">
    <source>
        <dbReference type="Proteomes" id="UP000253940"/>
    </source>
</evidence>
<dbReference type="InterPro" id="IPR026579">
    <property type="entry name" value="FtsQ"/>
</dbReference>
<evidence type="ECO:0000256" key="4">
    <source>
        <dbReference type="ARBA" id="ARBA00022618"/>
    </source>
</evidence>
<name>A0A345P2U5_9GAMM</name>
<keyword evidence="12" id="KW-1185">Reference proteome</keyword>
<feature type="domain" description="POTRA" evidence="10">
    <location>
        <begin position="55"/>
        <end position="124"/>
    </location>
</feature>
<dbReference type="Gene3D" id="3.10.20.310">
    <property type="entry name" value="membrane protein fhac"/>
    <property type="match status" value="1"/>
</dbReference>
<keyword evidence="6 9" id="KW-1133">Transmembrane helix</keyword>
<dbReference type="KEGG" id="mbah:HYN46_01035"/>
<dbReference type="InterPro" id="IPR013685">
    <property type="entry name" value="POTRA_FtsQ_type"/>
</dbReference>
<evidence type="ECO:0000256" key="9">
    <source>
        <dbReference type="HAMAP-Rule" id="MF_00911"/>
    </source>
</evidence>
<dbReference type="GO" id="GO:0090529">
    <property type="term" value="P:cell septum assembly"/>
    <property type="evidence" value="ECO:0007669"/>
    <property type="project" value="InterPro"/>
</dbReference>
<dbReference type="PANTHER" id="PTHR35851">
    <property type="entry name" value="CELL DIVISION PROTEIN FTSQ"/>
    <property type="match status" value="1"/>
</dbReference>
<gene>
    <name evidence="9" type="primary">ftsQ</name>
    <name evidence="11" type="ORF">HYN46_01035</name>
</gene>
<comment type="similarity">
    <text evidence="9">Belongs to the FtsQ/DivIB family. FtsQ subfamily.</text>
</comment>
<keyword evidence="7 9" id="KW-0472">Membrane</keyword>
<keyword evidence="3 9" id="KW-0997">Cell inner membrane</keyword>
<evidence type="ECO:0000256" key="6">
    <source>
        <dbReference type="ARBA" id="ARBA00022989"/>
    </source>
</evidence>
<dbReference type="GO" id="GO:0043093">
    <property type="term" value="P:FtsZ-dependent cytokinesis"/>
    <property type="evidence" value="ECO:0007669"/>
    <property type="project" value="UniProtKB-UniRule"/>
</dbReference>
<proteinExistence type="inferred from homology"/>
<dbReference type="InterPro" id="IPR045335">
    <property type="entry name" value="FtsQ_C_sf"/>
</dbReference>
<dbReference type="Gene3D" id="3.40.50.11690">
    <property type="entry name" value="Cell division protein FtsQ/DivIB"/>
    <property type="match status" value="1"/>
</dbReference>
<dbReference type="InterPro" id="IPR005548">
    <property type="entry name" value="Cell_div_FtsQ/DivIB_C"/>
</dbReference>
<feature type="transmembrane region" description="Helical" evidence="9">
    <location>
        <begin position="28"/>
        <end position="49"/>
    </location>
</feature>
<dbReference type="RefSeq" id="WP_114897714.1">
    <property type="nucleotide sequence ID" value="NZ_CP031222.1"/>
</dbReference>
<comment type="subcellular location">
    <subcellularLocation>
        <location evidence="9">Cell inner membrane</location>
        <topology evidence="9">Single-pass type II membrane protein</topology>
    </subcellularLocation>
    <subcellularLocation>
        <location evidence="1">Membrane</location>
    </subcellularLocation>
    <text evidence="9">Localizes to the division septum.</text>
</comment>
<dbReference type="Pfam" id="PF03799">
    <property type="entry name" value="FtsQ_DivIB_C"/>
    <property type="match status" value="1"/>
</dbReference>
<keyword evidence="4 9" id="KW-0132">Cell division</keyword>
<evidence type="ECO:0000256" key="3">
    <source>
        <dbReference type="ARBA" id="ARBA00022519"/>
    </source>
</evidence>
<evidence type="ECO:0000256" key="2">
    <source>
        <dbReference type="ARBA" id="ARBA00022475"/>
    </source>
</evidence>
<keyword evidence="2 9" id="KW-1003">Cell membrane</keyword>
<reference evidence="11 12" key="1">
    <citation type="submission" date="2018-07" db="EMBL/GenBank/DDBJ databases">
        <title>Genome sequencing of Moraxellaceae gen. HYN0046.</title>
        <authorList>
            <person name="Kim M."/>
            <person name="Yi H."/>
        </authorList>
    </citation>
    <scope>NUCLEOTIDE SEQUENCE [LARGE SCALE GENOMIC DNA]</scope>
    <source>
        <strain evidence="11 12">HYN0046</strain>
    </source>
</reference>
<evidence type="ECO:0000256" key="7">
    <source>
        <dbReference type="ARBA" id="ARBA00023136"/>
    </source>
</evidence>
<dbReference type="PANTHER" id="PTHR35851:SF1">
    <property type="entry name" value="CELL DIVISION PROTEIN FTSQ"/>
    <property type="match status" value="1"/>
</dbReference>
<comment type="subunit">
    <text evidence="9">Part of a complex composed of FtsB, FtsL and FtsQ.</text>
</comment>
<dbReference type="PROSITE" id="PS51779">
    <property type="entry name" value="POTRA"/>
    <property type="match status" value="1"/>
</dbReference>
<dbReference type="AlphaFoldDB" id="A0A345P2U5"/>
<evidence type="ECO:0000256" key="5">
    <source>
        <dbReference type="ARBA" id="ARBA00022692"/>
    </source>
</evidence>
<keyword evidence="8 9" id="KW-0131">Cell cycle</keyword>
<dbReference type="HAMAP" id="MF_00911">
    <property type="entry name" value="FtsQ_subfam"/>
    <property type="match status" value="1"/>
</dbReference>
<dbReference type="GO" id="GO:0032153">
    <property type="term" value="C:cell division site"/>
    <property type="evidence" value="ECO:0007669"/>
    <property type="project" value="UniProtKB-UniRule"/>
</dbReference>
<dbReference type="EMBL" id="CP031222">
    <property type="protein sequence ID" value="AXI01604.1"/>
    <property type="molecule type" value="Genomic_DNA"/>
</dbReference>
<dbReference type="InterPro" id="IPR034746">
    <property type="entry name" value="POTRA"/>
</dbReference>
<evidence type="ECO:0000256" key="8">
    <source>
        <dbReference type="ARBA" id="ARBA00023306"/>
    </source>
</evidence>
<sequence>MAQLPASLRSEPQVKAGNQTMAGKLSGLGSWLLVVAALILCGMGVWGLAHRLLHAPVAEVMVTGDISSAEQSILQRGIQPLIHENYFTADLTKIRDAVLDQSWVESVTVTRHWPDGLLVRVIPRQPIARWGSGRLLSGRGTVFTEAVRQDHNDLPLLHGPISQSVAMMQQYQQIDQWFTPLGLRLKELYLTDRMTWFMSFDSGLRVIVDQEQTNLKLQRLSDLGQGDEKLRGLWSRIAAVDLRYRNGMAIQWKDVAMNQRPVMSTANAATTLTTPSAPTFGALNTVVQP</sequence>
<evidence type="ECO:0000256" key="1">
    <source>
        <dbReference type="ARBA" id="ARBA00004370"/>
    </source>
</evidence>
<dbReference type="GO" id="GO:0005886">
    <property type="term" value="C:plasma membrane"/>
    <property type="evidence" value="ECO:0007669"/>
    <property type="project" value="UniProtKB-SubCell"/>
</dbReference>
<protein>
    <recommendedName>
        <fullName evidence="9">Cell division protein FtsQ</fullName>
    </recommendedName>
</protein>
<organism evidence="11 12">
    <name type="scientific">Aquirhabdus parva</name>
    <dbReference type="NCBI Taxonomy" id="2283318"/>
    <lineage>
        <taxon>Bacteria</taxon>
        <taxon>Pseudomonadati</taxon>
        <taxon>Pseudomonadota</taxon>
        <taxon>Gammaproteobacteria</taxon>
        <taxon>Moraxellales</taxon>
        <taxon>Moraxellaceae</taxon>
        <taxon>Aquirhabdus</taxon>
    </lineage>
</organism>
<keyword evidence="5 9" id="KW-0812">Transmembrane</keyword>
<dbReference type="OrthoDB" id="9790370at2"/>
<dbReference type="Proteomes" id="UP000253940">
    <property type="component" value="Chromosome"/>
</dbReference>
<evidence type="ECO:0000259" key="10">
    <source>
        <dbReference type="PROSITE" id="PS51779"/>
    </source>
</evidence>
<accession>A0A345P2U5</accession>
<comment type="function">
    <text evidence="9">Essential cell division protein. May link together the upstream cell division proteins, which are predominantly cytoplasmic, with the downstream cell division proteins, which are predominantly periplasmic. May control correct divisome assembly.</text>
</comment>
<evidence type="ECO:0000313" key="11">
    <source>
        <dbReference type="EMBL" id="AXI01604.1"/>
    </source>
</evidence>
<dbReference type="Pfam" id="PF08478">
    <property type="entry name" value="POTRA_1"/>
    <property type="match status" value="1"/>
</dbReference>